<proteinExistence type="predicted"/>
<accession>A0A9W7L810</accession>
<dbReference type="PANTHER" id="PTHR33209:SF2">
    <property type="entry name" value="CHROMOSOME UNDETERMINED SCAFFOLD_55, WHOLE GENOME SHOTGUN SEQUENCE"/>
    <property type="match status" value="1"/>
</dbReference>
<keyword evidence="3" id="KW-1185">Reference proteome</keyword>
<name>A0A9W7L810_9STRA</name>
<gene>
    <name evidence="2" type="ORF">TrCOL_g297</name>
</gene>
<dbReference type="Proteomes" id="UP001165065">
    <property type="component" value="Unassembled WGS sequence"/>
</dbReference>
<dbReference type="PANTHER" id="PTHR33209">
    <property type="entry name" value="PROTEASE 4"/>
    <property type="match status" value="1"/>
</dbReference>
<dbReference type="Gene3D" id="3.90.226.10">
    <property type="entry name" value="2-enoyl-CoA Hydratase, Chain A, domain 1"/>
    <property type="match status" value="1"/>
</dbReference>
<reference evidence="3" key="1">
    <citation type="journal article" date="2023" name="Commun. Biol.">
        <title>Genome analysis of Parmales, the sister group of diatoms, reveals the evolutionary specialization of diatoms from phago-mixotrophs to photoautotrophs.</title>
        <authorList>
            <person name="Ban H."/>
            <person name="Sato S."/>
            <person name="Yoshikawa S."/>
            <person name="Yamada K."/>
            <person name="Nakamura Y."/>
            <person name="Ichinomiya M."/>
            <person name="Sato N."/>
            <person name="Blanc-Mathieu R."/>
            <person name="Endo H."/>
            <person name="Kuwata A."/>
            <person name="Ogata H."/>
        </authorList>
    </citation>
    <scope>NUCLEOTIDE SEQUENCE [LARGE SCALE GENOMIC DNA]</scope>
</reference>
<feature type="region of interest" description="Disordered" evidence="1">
    <location>
        <begin position="119"/>
        <end position="138"/>
    </location>
</feature>
<organism evidence="2 3">
    <name type="scientific">Triparma columacea</name>
    <dbReference type="NCBI Taxonomy" id="722753"/>
    <lineage>
        <taxon>Eukaryota</taxon>
        <taxon>Sar</taxon>
        <taxon>Stramenopiles</taxon>
        <taxon>Ochrophyta</taxon>
        <taxon>Bolidophyceae</taxon>
        <taxon>Parmales</taxon>
        <taxon>Triparmaceae</taxon>
        <taxon>Triparma</taxon>
    </lineage>
</organism>
<sequence>MFSKLIRPRARTIFLSAFVGSTAWNMYNNEVREPLLPPRAVLTLDLETIGVTERCTDNVEENTKMLNIDTLTKAINKAGEDPRIQCIVVHMGKAKGMNAQQMHQLSGALREFKNYGRTHYDPKVGGEEGGGVEEGGEMNEKGAEMNEKGAEMNEKGAEMNQKRTIVYTDALDTPSNATFFLSSGNIRFLERTGGLPLNFLSVEATVPYWGGVFQKFGVHLDFWKRGRFKSMGSTFLQARPSVLDAHGYRYWMQDLADMNREAILENIPIVKALDGKDMVTVPTRKILEGLERLEEKFEAYKAESLRELGLVDGVGGRGEVEKMVKKLYPKAVQVPINKYVKFVSKNEEKLHREKQLENLMGRVAVSEVGENEVGENEVGEKESVVEASYRMIATPQVAVVRVGGGITRGRKSGSSMTLKSSDIIEFLKKAEKDKMVK</sequence>
<evidence type="ECO:0000313" key="3">
    <source>
        <dbReference type="Proteomes" id="UP001165065"/>
    </source>
</evidence>
<dbReference type="EMBL" id="BRYA01001140">
    <property type="protein sequence ID" value="GMI39516.1"/>
    <property type="molecule type" value="Genomic_DNA"/>
</dbReference>
<protein>
    <submittedName>
        <fullName evidence="2">Uncharacterized protein</fullName>
    </submittedName>
</protein>
<feature type="non-terminal residue" evidence="2">
    <location>
        <position position="437"/>
    </location>
</feature>
<evidence type="ECO:0000256" key="1">
    <source>
        <dbReference type="SAM" id="MobiDB-lite"/>
    </source>
</evidence>
<comment type="caution">
    <text evidence="2">The sequence shown here is derived from an EMBL/GenBank/DDBJ whole genome shotgun (WGS) entry which is preliminary data.</text>
</comment>
<evidence type="ECO:0000313" key="2">
    <source>
        <dbReference type="EMBL" id="GMI39516.1"/>
    </source>
</evidence>
<dbReference type="AlphaFoldDB" id="A0A9W7L810"/>